<evidence type="ECO:0000256" key="2">
    <source>
        <dbReference type="ARBA" id="ARBA00008127"/>
    </source>
</evidence>
<evidence type="ECO:0000256" key="5">
    <source>
        <dbReference type="ARBA" id="ARBA00023157"/>
    </source>
</evidence>
<dbReference type="InterPro" id="IPR039455">
    <property type="entry name" value="EPFL"/>
</dbReference>
<dbReference type="Proteomes" id="UP001222027">
    <property type="component" value="Unassembled WGS sequence"/>
</dbReference>
<keyword evidence="6" id="KW-0217">Developmental protein</keyword>
<dbReference type="EMBL" id="JAQQAF010000002">
    <property type="protein sequence ID" value="KAJ8505592.1"/>
    <property type="molecule type" value="Genomic_DNA"/>
</dbReference>
<dbReference type="PANTHER" id="PTHR33109:SF3">
    <property type="entry name" value="EPIDERMAL PATTERNING FACTOR-LIKE PROTEIN"/>
    <property type="match status" value="1"/>
</dbReference>
<comment type="function">
    <text evidence="6">Controls stomatal patterning.</text>
</comment>
<gene>
    <name evidence="8" type="ORF">OPV22_006478</name>
</gene>
<sequence>MLLLHPRNEQSLPLHPPRKSSSHRNFSSASSPLLEACSDRLESYSRTRLRHHRDNLLRAASSLLKSPATVTTGILGASVRVAGIDTKACDGRHCPCEWPLPPVLCLRSPQQEDMMRRRWKDLTHGPITMRRLSHALFLATSLMLALLGLLPAFCADKSLLSSPEGMLMEEKIRLGSTPPSCHNRCNQCDPCTAVQVPTLPARSDRVTATDHPSSYSNHYSDYKPLGWRCRCGSRLYNP</sequence>
<keyword evidence="5" id="KW-1015">Disulfide bond</keyword>
<dbReference type="GO" id="GO:0005576">
    <property type="term" value="C:extracellular region"/>
    <property type="evidence" value="ECO:0007669"/>
    <property type="project" value="UniProtKB-SubCell"/>
</dbReference>
<comment type="similarity">
    <text evidence="2 6">Belongs to the plant cysteine rich small secretory peptide family. Epidermal patterning factor subfamily.</text>
</comment>
<evidence type="ECO:0000256" key="1">
    <source>
        <dbReference type="ARBA" id="ARBA00004613"/>
    </source>
</evidence>
<accession>A0AAV8RLF4</accession>
<evidence type="ECO:0000256" key="4">
    <source>
        <dbReference type="ARBA" id="ARBA00022729"/>
    </source>
</evidence>
<keyword evidence="3 6" id="KW-0964">Secreted</keyword>
<dbReference type="Pfam" id="PF17181">
    <property type="entry name" value="EPF"/>
    <property type="match status" value="1"/>
</dbReference>
<dbReference type="GO" id="GO:0010052">
    <property type="term" value="P:guard cell differentiation"/>
    <property type="evidence" value="ECO:0007669"/>
    <property type="project" value="UniProtKB-UniRule"/>
</dbReference>
<proteinExistence type="inferred from homology"/>
<evidence type="ECO:0000313" key="9">
    <source>
        <dbReference type="Proteomes" id="UP001222027"/>
    </source>
</evidence>
<evidence type="ECO:0000313" key="8">
    <source>
        <dbReference type="EMBL" id="KAJ8505592.1"/>
    </source>
</evidence>
<keyword evidence="4" id="KW-0732">Signal</keyword>
<evidence type="ECO:0000256" key="7">
    <source>
        <dbReference type="SAM" id="MobiDB-lite"/>
    </source>
</evidence>
<evidence type="ECO:0000256" key="3">
    <source>
        <dbReference type="ARBA" id="ARBA00022525"/>
    </source>
</evidence>
<reference evidence="8 9" key="1">
    <citation type="submission" date="2022-12" db="EMBL/GenBank/DDBJ databases">
        <title>Chromosome-scale assembly of the Ensete ventricosum genome.</title>
        <authorList>
            <person name="Dussert Y."/>
            <person name="Stocks J."/>
            <person name="Wendawek A."/>
            <person name="Woldeyes F."/>
            <person name="Nichols R.A."/>
            <person name="Borrell J.S."/>
        </authorList>
    </citation>
    <scope>NUCLEOTIDE SEQUENCE [LARGE SCALE GENOMIC DNA]</scope>
    <source>
        <strain evidence="9">cv. Maze</strain>
        <tissue evidence="8">Seeds</tissue>
    </source>
</reference>
<organism evidence="8 9">
    <name type="scientific">Ensete ventricosum</name>
    <name type="common">Abyssinian banana</name>
    <name type="synonym">Musa ensete</name>
    <dbReference type="NCBI Taxonomy" id="4639"/>
    <lineage>
        <taxon>Eukaryota</taxon>
        <taxon>Viridiplantae</taxon>
        <taxon>Streptophyta</taxon>
        <taxon>Embryophyta</taxon>
        <taxon>Tracheophyta</taxon>
        <taxon>Spermatophyta</taxon>
        <taxon>Magnoliopsida</taxon>
        <taxon>Liliopsida</taxon>
        <taxon>Zingiberales</taxon>
        <taxon>Musaceae</taxon>
        <taxon>Ensete</taxon>
    </lineage>
</organism>
<name>A0AAV8RLF4_ENSVE</name>
<comment type="subcellular location">
    <subcellularLocation>
        <location evidence="1 6">Secreted</location>
    </subcellularLocation>
</comment>
<keyword evidence="9" id="KW-1185">Reference proteome</keyword>
<comment type="caution">
    <text evidence="8">The sequence shown here is derived from an EMBL/GenBank/DDBJ whole genome shotgun (WGS) entry which is preliminary data.</text>
</comment>
<dbReference type="AlphaFoldDB" id="A0AAV8RLF4"/>
<evidence type="ECO:0000256" key="6">
    <source>
        <dbReference type="RuleBase" id="RU367102"/>
    </source>
</evidence>
<protein>
    <recommendedName>
        <fullName evidence="6">Epidermal patterning factor-like protein</fullName>
    </recommendedName>
</protein>
<dbReference type="PANTHER" id="PTHR33109">
    <property type="entry name" value="EPIDERMAL PATTERNING FACTOR-LIKE PROTEIN 4"/>
    <property type="match status" value="1"/>
</dbReference>
<feature type="region of interest" description="Disordered" evidence="7">
    <location>
        <begin position="1"/>
        <end position="29"/>
    </location>
</feature>